<evidence type="ECO:0000256" key="1">
    <source>
        <dbReference type="SAM" id="MobiDB-lite"/>
    </source>
</evidence>
<name>A0A8H4XH10_9HYPO</name>
<keyword evidence="3" id="KW-1185">Reference proteome</keyword>
<feature type="region of interest" description="Disordered" evidence="1">
    <location>
        <begin position="40"/>
        <end position="73"/>
    </location>
</feature>
<comment type="caution">
    <text evidence="2">The sequence shown here is derived from an EMBL/GenBank/DDBJ whole genome shotgun (WGS) entry which is preliminary data.</text>
</comment>
<reference evidence="2" key="2">
    <citation type="submission" date="2020-05" db="EMBL/GenBank/DDBJ databases">
        <authorList>
            <person name="Kim H.-S."/>
            <person name="Proctor R.H."/>
            <person name="Brown D.W."/>
        </authorList>
    </citation>
    <scope>NUCLEOTIDE SEQUENCE</scope>
    <source>
        <strain evidence="2">NRRL 22465</strain>
    </source>
</reference>
<feature type="compositionally biased region" description="Basic and acidic residues" evidence="1">
    <location>
        <begin position="55"/>
        <end position="66"/>
    </location>
</feature>
<reference evidence="2" key="1">
    <citation type="journal article" date="2020" name="BMC Genomics">
        <title>Correction to: Identification and distribution of gene clusters required for synthesis of sphingolipid metabolism inhibitors in diverse species of the filamentous fungus Fusarium.</title>
        <authorList>
            <person name="Kim H.S."/>
            <person name="Lohmar J.M."/>
            <person name="Busman M."/>
            <person name="Brown D.W."/>
            <person name="Naumann T.A."/>
            <person name="Divon H.H."/>
            <person name="Lysoe E."/>
            <person name="Uhlig S."/>
            <person name="Proctor R.H."/>
        </authorList>
    </citation>
    <scope>NUCLEOTIDE SEQUENCE</scope>
    <source>
        <strain evidence="2">NRRL 22465</strain>
    </source>
</reference>
<accession>A0A8H4XH10</accession>
<proteinExistence type="predicted"/>
<evidence type="ECO:0000313" key="3">
    <source>
        <dbReference type="Proteomes" id="UP000635477"/>
    </source>
</evidence>
<dbReference type="Proteomes" id="UP000635477">
    <property type="component" value="Unassembled WGS sequence"/>
</dbReference>
<sequence length="73" mass="7998">MKTPDHLPAGGAHAERNELHFELALEDALVDDQECVYGGEGLGSAHEAEAPAPRDNGDECSIREPWREEDDAR</sequence>
<organism evidence="2 3">
    <name type="scientific">Fusarium zealandicum</name>
    <dbReference type="NCBI Taxonomy" id="1053134"/>
    <lineage>
        <taxon>Eukaryota</taxon>
        <taxon>Fungi</taxon>
        <taxon>Dikarya</taxon>
        <taxon>Ascomycota</taxon>
        <taxon>Pezizomycotina</taxon>
        <taxon>Sordariomycetes</taxon>
        <taxon>Hypocreomycetidae</taxon>
        <taxon>Hypocreales</taxon>
        <taxon>Nectriaceae</taxon>
        <taxon>Fusarium</taxon>
        <taxon>Fusarium staphyleae species complex</taxon>
    </lineage>
</organism>
<dbReference type="EMBL" id="JABEYC010000693">
    <property type="protein sequence ID" value="KAF4974927.1"/>
    <property type="molecule type" value="Genomic_DNA"/>
</dbReference>
<dbReference type="AlphaFoldDB" id="A0A8H4XH10"/>
<protein>
    <submittedName>
        <fullName evidence="2">Uncharacterized protein</fullName>
    </submittedName>
</protein>
<gene>
    <name evidence="2" type="ORF">FZEAL_8224</name>
</gene>
<evidence type="ECO:0000313" key="2">
    <source>
        <dbReference type="EMBL" id="KAF4974927.1"/>
    </source>
</evidence>